<accession>A0A077NNA3</accession>
<dbReference type="EMBL" id="CBSV010000054">
    <property type="protein sequence ID" value="CDH00280.1"/>
    <property type="molecule type" value="Genomic_DNA"/>
</dbReference>
<proteinExistence type="predicted"/>
<gene>
    <name evidence="1" type="ORF">XBFM1_1470010</name>
</gene>
<reference evidence="1" key="1">
    <citation type="submission" date="2013-07" db="EMBL/GenBank/DDBJ databases">
        <title>Sub-species coevolution in mutualistic symbiosis.</title>
        <authorList>
            <person name="Murfin K."/>
            <person name="Klassen J."/>
            <person name="Lee M."/>
            <person name="Forst S."/>
            <person name="Stock P."/>
            <person name="Goodrich-Blair H."/>
        </authorList>
    </citation>
    <scope>NUCLEOTIDE SEQUENCE [LARGE SCALE GENOMIC DNA]</scope>
    <source>
        <strain evidence="1">Feltiae Moldova</strain>
    </source>
</reference>
<name>A0A077NNA3_XENBV</name>
<evidence type="ECO:0000313" key="1">
    <source>
        <dbReference type="EMBL" id="CDH00280.1"/>
    </source>
</evidence>
<dbReference type="HOGENOM" id="CLU_3142300_0_0_6"/>
<dbReference type="Proteomes" id="UP000028487">
    <property type="component" value="Unassembled WGS sequence"/>
</dbReference>
<organism evidence="1">
    <name type="scientific">Xenorhabdus bovienii str. feltiae Moldova</name>
    <dbReference type="NCBI Taxonomy" id="1398200"/>
    <lineage>
        <taxon>Bacteria</taxon>
        <taxon>Pseudomonadati</taxon>
        <taxon>Pseudomonadota</taxon>
        <taxon>Gammaproteobacteria</taxon>
        <taxon>Enterobacterales</taxon>
        <taxon>Morganellaceae</taxon>
        <taxon>Xenorhabdus</taxon>
    </lineage>
</organism>
<sequence length="49" mass="5799">MMLCFCVCLRVCGRLPFLGFFTINYIFNNETIEWIILILDIKTYPFVSS</sequence>
<protein>
    <submittedName>
        <fullName evidence="1">Uncharacterized protein</fullName>
    </submittedName>
</protein>
<comment type="caution">
    <text evidence="1">The sequence shown here is derived from an EMBL/GenBank/DDBJ whole genome shotgun (WGS) entry which is preliminary data.</text>
</comment>
<dbReference type="AlphaFoldDB" id="A0A077NNA3"/>